<dbReference type="EMBL" id="JARRAG010000003">
    <property type="protein sequence ID" value="MDG3008161.1"/>
    <property type="molecule type" value="Genomic_DNA"/>
</dbReference>
<reference evidence="2 3" key="1">
    <citation type="submission" date="2023-03" db="EMBL/GenBank/DDBJ databases">
        <title>Paludisphaera mucosa sp. nov. a novel planctomycete from northern fen.</title>
        <authorList>
            <person name="Ivanova A."/>
        </authorList>
    </citation>
    <scope>NUCLEOTIDE SEQUENCE [LARGE SCALE GENOMIC DNA]</scope>
    <source>
        <strain evidence="2 3">Pla2</strain>
    </source>
</reference>
<feature type="region of interest" description="Disordered" evidence="1">
    <location>
        <begin position="148"/>
        <end position="178"/>
    </location>
</feature>
<comment type="caution">
    <text evidence="2">The sequence shown here is derived from an EMBL/GenBank/DDBJ whole genome shotgun (WGS) entry which is preliminary data.</text>
</comment>
<feature type="region of interest" description="Disordered" evidence="1">
    <location>
        <begin position="514"/>
        <end position="544"/>
    </location>
</feature>
<protein>
    <recommendedName>
        <fullName evidence="4">Zinc finger/thioredoxin putative domain-containing protein</fullName>
    </recommendedName>
</protein>
<accession>A0ABT6FKR6</accession>
<organism evidence="2 3">
    <name type="scientific">Paludisphaera mucosa</name>
    <dbReference type="NCBI Taxonomy" id="3030827"/>
    <lineage>
        <taxon>Bacteria</taxon>
        <taxon>Pseudomonadati</taxon>
        <taxon>Planctomycetota</taxon>
        <taxon>Planctomycetia</taxon>
        <taxon>Isosphaerales</taxon>
        <taxon>Isosphaeraceae</taxon>
        <taxon>Paludisphaera</taxon>
    </lineage>
</organism>
<evidence type="ECO:0008006" key="4">
    <source>
        <dbReference type="Google" id="ProtNLM"/>
    </source>
</evidence>
<sequence>MAVKLTCPTCGKVLTPSVDVSGKKVRCGGCGETFRVPATAAATTPAEPSAPPKAARPPQPKPPAAPREEPVAPRPKPDSEFELAAVPEEVLPPRPRPTPRPKVEPTPEPESEGPNWKKIAGSSLAGLLAVYMIYVGVASTYKIYKRSNRDGDSATNLAPEYGSRSDQSPELPYTSPDGAYRVGFPETPNTTETTQETPVGPQKLSTAMLAKGRITRAVSWSQFPPQLLEQHGRNPHAADAILDGGLKSAASMGWTVLKQEPIALGPHTGREVQIRVDATDGGGPGLGLIRFFLIGDRLYQVLMIGPEGTVKPEEQRAFVGSFQLISPVPVLVSRESAGPVGGSGPKGPGAAYESPDGAYKVAFPEPPKTNEWPQKSIVGDVTLHTATFDKGGIARMVAWAQFPEQALREKRLSELLDQAVQFGGPVSRRQENVNAIEMGRHPGREIEFQDLPYAGAIRVLIAGDRLYHIRMTGRASDMGPDDAKAFVRSFELVKDFPAIVSHDPGRSAAEIVAAAPPTSPAARPARIPPRPRDDSAPPARSAGGASVAEFVFVDDDKDKVGENGGEAGRPNGRNDLQFRVALELPPDATVDELSVSSSDGNHRWVTQPNDRFWFLGVERAGTPAISGYVDKVGTFSGSQAFDLFAQGDLGPGAVFVFQAALTIGGQPVEIGAECTRPRPESKSGAVAAGTSSGGASLVSVRWLSDVEDRVGANGQDAGKSNGETDQRLKIEAELPDQTTIDNVVVSVRDSINHWESRPSDRFWTVAVYRGDDAVSTAHVEPVGTFSGRQAFDLYVNGGFGVRSGSLFDVELELSIAGAKHAVKGTCERP</sequence>
<dbReference type="RefSeq" id="WP_277864488.1">
    <property type="nucleotide sequence ID" value="NZ_JARRAG010000003.1"/>
</dbReference>
<gene>
    <name evidence="2" type="ORF">PZE19_30715</name>
</gene>
<feature type="region of interest" description="Disordered" evidence="1">
    <location>
        <begin position="40"/>
        <end position="116"/>
    </location>
</feature>
<proteinExistence type="predicted"/>
<evidence type="ECO:0000313" key="3">
    <source>
        <dbReference type="Proteomes" id="UP001216907"/>
    </source>
</evidence>
<feature type="compositionally biased region" description="Low complexity" evidence="1">
    <location>
        <begin position="514"/>
        <end position="525"/>
    </location>
</feature>
<keyword evidence="3" id="KW-1185">Reference proteome</keyword>
<evidence type="ECO:0000256" key="1">
    <source>
        <dbReference type="SAM" id="MobiDB-lite"/>
    </source>
</evidence>
<name>A0ABT6FKR6_9BACT</name>
<dbReference type="Proteomes" id="UP001216907">
    <property type="component" value="Unassembled WGS sequence"/>
</dbReference>
<feature type="compositionally biased region" description="Pro residues" evidence="1">
    <location>
        <begin position="90"/>
        <end position="108"/>
    </location>
</feature>
<evidence type="ECO:0000313" key="2">
    <source>
        <dbReference type="EMBL" id="MDG3008161.1"/>
    </source>
</evidence>
<feature type="compositionally biased region" description="Pro residues" evidence="1">
    <location>
        <begin position="48"/>
        <end position="65"/>
    </location>
</feature>
<feature type="compositionally biased region" description="Basic and acidic residues" evidence="1">
    <location>
        <begin position="66"/>
        <end position="79"/>
    </location>
</feature>